<keyword evidence="1" id="KW-0472">Membrane</keyword>
<evidence type="ECO:0000313" key="3">
    <source>
        <dbReference type="Proteomes" id="UP000241764"/>
    </source>
</evidence>
<proteinExistence type="predicted"/>
<reference evidence="3" key="1">
    <citation type="submission" date="2017-11" db="EMBL/GenBank/DDBJ databases">
        <authorList>
            <person name="Kuznetsova I."/>
            <person name="Sazanova A."/>
            <person name="Chirak E."/>
            <person name="Safronova V."/>
            <person name="Willems A."/>
        </authorList>
    </citation>
    <scope>NUCLEOTIDE SEQUENCE [LARGE SCALE GENOMIC DNA]</scope>
    <source>
        <strain evidence="3">CCBAU 03422</strain>
    </source>
</reference>
<protein>
    <recommendedName>
        <fullName evidence="4">DUF883 domain-containing protein</fullName>
    </recommendedName>
</protein>
<sequence>MPYANPPLASLPKFHQTIAEHMQGTRRYTSSMKRSFDMAIFSKNADEIQGDVEAQIAALRKEISKITASLSDLSGERFDDMKRVATRQARYAADTAKENPVATLALVAGAALLIGLFSRR</sequence>
<evidence type="ECO:0000313" key="2">
    <source>
        <dbReference type="EMBL" id="PSH63635.1"/>
    </source>
</evidence>
<gene>
    <name evidence="2" type="ORF">CU103_15405</name>
</gene>
<dbReference type="AlphaFoldDB" id="A0A2P7BAZ0"/>
<keyword evidence="3" id="KW-1185">Reference proteome</keyword>
<keyword evidence="1" id="KW-1133">Transmembrane helix</keyword>
<evidence type="ECO:0008006" key="4">
    <source>
        <dbReference type="Google" id="ProtNLM"/>
    </source>
</evidence>
<dbReference type="Proteomes" id="UP000241764">
    <property type="component" value="Unassembled WGS sequence"/>
</dbReference>
<accession>A0A2P7BAZ0</accession>
<dbReference type="EMBL" id="PGGM01000006">
    <property type="protein sequence ID" value="PSH63635.1"/>
    <property type="molecule type" value="Genomic_DNA"/>
</dbReference>
<evidence type="ECO:0000256" key="1">
    <source>
        <dbReference type="SAM" id="Phobius"/>
    </source>
</evidence>
<feature type="transmembrane region" description="Helical" evidence="1">
    <location>
        <begin position="101"/>
        <end position="118"/>
    </location>
</feature>
<keyword evidence="1" id="KW-0812">Transmembrane</keyword>
<comment type="caution">
    <text evidence="2">The sequence shown here is derived from an EMBL/GenBank/DDBJ whole genome shotgun (WGS) entry which is preliminary data.</text>
</comment>
<organism evidence="2 3">
    <name type="scientific">Phyllobacterium sophorae</name>
    <dbReference type="NCBI Taxonomy" id="1520277"/>
    <lineage>
        <taxon>Bacteria</taxon>
        <taxon>Pseudomonadati</taxon>
        <taxon>Pseudomonadota</taxon>
        <taxon>Alphaproteobacteria</taxon>
        <taxon>Hyphomicrobiales</taxon>
        <taxon>Phyllobacteriaceae</taxon>
        <taxon>Phyllobacterium</taxon>
    </lineage>
</organism>
<name>A0A2P7BAZ0_9HYPH</name>